<dbReference type="OrthoDB" id="9148135at2"/>
<dbReference type="EMBL" id="SDPQ02000002">
    <property type="protein sequence ID" value="KAA1398291.1"/>
    <property type="molecule type" value="Genomic_DNA"/>
</dbReference>
<dbReference type="InterPro" id="IPR009351">
    <property type="entry name" value="AlkZ-like"/>
</dbReference>
<comment type="caution">
    <text evidence="1">The sequence shown here is derived from an EMBL/GenBank/DDBJ whole genome shotgun (WGS) entry which is preliminary data.</text>
</comment>
<accession>A0A5M4FHC4</accession>
<dbReference type="GO" id="GO:0003677">
    <property type="term" value="F:DNA binding"/>
    <property type="evidence" value="ECO:0007669"/>
    <property type="project" value="UniProtKB-KW"/>
</dbReference>
<organism evidence="1 2">
    <name type="scientific">Aeromicrobium ginsengisoli</name>
    <dbReference type="NCBI Taxonomy" id="363867"/>
    <lineage>
        <taxon>Bacteria</taxon>
        <taxon>Bacillati</taxon>
        <taxon>Actinomycetota</taxon>
        <taxon>Actinomycetes</taxon>
        <taxon>Propionibacteriales</taxon>
        <taxon>Nocardioidaceae</taxon>
        <taxon>Aeromicrobium</taxon>
    </lineage>
</organism>
<dbReference type="PANTHER" id="PTHR38479:SF2">
    <property type="entry name" value="WINGED HELIX DNA-BINDING DOMAIN-CONTAINING PROTEIN"/>
    <property type="match status" value="1"/>
</dbReference>
<keyword evidence="1" id="KW-0238">DNA-binding</keyword>
<name>A0A5M4FHC4_9ACTN</name>
<dbReference type="AlphaFoldDB" id="A0A5M4FHC4"/>
<protein>
    <submittedName>
        <fullName evidence="1">Winged helix DNA-binding domain-containing protein</fullName>
    </submittedName>
</protein>
<reference evidence="1" key="1">
    <citation type="submission" date="2019-09" db="EMBL/GenBank/DDBJ databases">
        <authorList>
            <person name="Li J."/>
        </authorList>
    </citation>
    <scope>NUCLEOTIDE SEQUENCE [LARGE SCALE GENOMIC DNA]</scope>
    <source>
        <strain evidence="1">JCM 14732</strain>
    </source>
</reference>
<proteinExistence type="predicted"/>
<dbReference type="Pfam" id="PF06224">
    <property type="entry name" value="AlkZ-like"/>
    <property type="match status" value="1"/>
</dbReference>
<gene>
    <name evidence="1" type="ORF">ESP70_008735</name>
</gene>
<dbReference type="PANTHER" id="PTHR38479">
    <property type="entry name" value="LMO0824 PROTEIN"/>
    <property type="match status" value="1"/>
</dbReference>
<dbReference type="Proteomes" id="UP000380867">
    <property type="component" value="Unassembled WGS sequence"/>
</dbReference>
<keyword evidence="2" id="KW-1185">Reference proteome</keyword>
<evidence type="ECO:0000313" key="1">
    <source>
        <dbReference type="EMBL" id="KAA1398291.1"/>
    </source>
</evidence>
<sequence>MSDAERRARLGRRHALATEHRVETVDDAARAVVALHGTDPATTVLSALARTRDASPADVEYALYDDRSLVRVLSMRRTVFAVAREVANTCLAGASDVVAAEQRRLLRKALAEAGITGDLDAWVTRAELAALTAIAAAGEATSTEISEADPLLATRVQIGSGKFVATPTVASRLMTLLSAEGSVVRTKPRGTWTSTQFRWATMASWCDLGERPDATTAATELARLWFGAYGPATLDDLQWWTGWTKTRTRAAVAPLEIVEVELEGRPGLVLADDVDPVEAPDPWVALLPALDPSAMGWKHRDFVLGPHRERLFDINGNAGPTVWADGRIVGGWAQLDDGTVAFSLLQDIGTEATAAVEQAAADLTTTLGDVRLKARARGWTIVEKDLRA</sequence>
<evidence type="ECO:0000313" key="2">
    <source>
        <dbReference type="Proteomes" id="UP000380867"/>
    </source>
</evidence>